<dbReference type="InterPro" id="IPR013517">
    <property type="entry name" value="FG-GAP"/>
</dbReference>
<organism evidence="3 4">
    <name type="scientific">Chitinophaga hostae</name>
    <dbReference type="NCBI Taxonomy" id="2831022"/>
    <lineage>
        <taxon>Bacteria</taxon>
        <taxon>Pseudomonadati</taxon>
        <taxon>Bacteroidota</taxon>
        <taxon>Chitinophagia</taxon>
        <taxon>Chitinophagales</taxon>
        <taxon>Chitinophagaceae</taxon>
        <taxon>Chitinophaga</taxon>
    </lineage>
</organism>
<feature type="domain" description="ASPIC/UnbV" evidence="2">
    <location>
        <begin position="534"/>
        <end position="600"/>
    </location>
</feature>
<dbReference type="PROSITE" id="PS51257">
    <property type="entry name" value="PROKAR_LIPOPROTEIN"/>
    <property type="match status" value="1"/>
</dbReference>
<dbReference type="SUPFAM" id="SSF69318">
    <property type="entry name" value="Integrin alpha N-terminal domain"/>
    <property type="match status" value="3"/>
</dbReference>
<keyword evidence="4" id="KW-1185">Reference proteome</keyword>
<proteinExistence type="predicted"/>
<dbReference type="Pfam" id="PF13517">
    <property type="entry name" value="FG-GAP_3"/>
    <property type="match status" value="5"/>
</dbReference>
<dbReference type="InterPro" id="IPR027039">
    <property type="entry name" value="Crtac1"/>
</dbReference>
<comment type="caution">
    <text evidence="3">The sequence shown here is derived from an EMBL/GenBank/DDBJ whole genome shotgun (WGS) entry which is preliminary data.</text>
</comment>
<evidence type="ECO:0000313" key="3">
    <source>
        <dbReference type="EMBL" id="MBS0028027.1"/>
    </source>
</evidence>
<accession>A0ABS5IYH4</accession>
<dbReference type="PANTHER" id="PTHR16026:SF0">
    <property type="entry name" value="CARTILAGE ACIDIC PROTEIN 1"/>
    <property type="match status" value="1"/>
</dbReference>
<evidence type="ECO:0000256" key="1">
    <source>
        <dbReference type="ARBA" id="ARBA00022729"/>
    </source>
</evidence>
<dbReference type="EMBL" id="JAGTXB010000005">
    <property type="protein sequence ID" value="MBS0028027.1"/>
    <property type="molecule type" value="Genomic_DNA"/>
</dbReference>
<dbReference type="Proteomes" id="UP000676386">
    <property type="component" value="Unassembled WGS sequence"/>
</dbReference>
<name>A0ABS5IYH4_9BACT</name>
<protein>
    <submittedName>
        <fullName evidence="3">VCBS repeat-containing protein</fullName>
    </submittedName>
</protein>
<sequence>MPSRRFISVLLLGWLMGVSCNQKHPLFHAVSSQYSGITFNNKIVESDSLNPIDVTNIYNGGGVGVGDFNNDGLQDLYFTGNMVACKLYLNKGGLRFNDITAAAGVSGNNKWCRGVAVVDINNDGWMDMYVCASMDKDPQKRKNLLYINQGLNKNGIPVFKEEAAAYGLDDSTHSTMATFFDYDNDGDLDVYIVVNEILPGVNPSVFKPKITDGTFPSTGRLYRNDMDSSLRHPVFTDVTKQAGVTIEGYGHGATIADINKDGWKDIFVTNDFIANDLLYINNHDGTFTDKAAAYFKHTSANGMGQDVIDINNDGLSDIVELDMNPEDNYRKKMMLGANSYQTFQLNDFFKYQYQYVRNSIQVNEGPRINANDSIGDPVFSETGYFSGVAETDWSWCPLVADFDNDGWRDLVVTNGFPKDVTDRDFIAYRQEAAPVTPQSNTLAQIPEVKLHKYAFHNNGNGRFTDVSANWGLNKTAFSNGAVYADLDNDGDLDMVINNINDEAAVYENTMMDAKSPNKHYLSVQLSGDKQNINGLGAWIGLYYGNQQQAYEQTPYRGYLSSIQLNPHFGLGDIATIDSLVVKWPDGSKQVVTNVKSNQTIKINKADARSHYDWLAPALAQNNLFREITDSLGISYKHSQTDYIDFNIQKLLPHKLSEYGPSLAAGDLNGDGLDDIIIGGNSYLGATALFQQPNGLFKQKSLVQPVEGMNTDFQDMGITLFDADGDGDLDLYIAHGGYESKSNSTAYQDQFFVNDGKGDFKKDSLALPQNYASKSCVRAIDYDKDGDLDLFVAGRVDPWHYPSPVSGYIYRNDSKNGQIKFTDVTGEVAGGLKDIGLVCDALITDFDNDGWPDLVLAGEWMPLTFLKNEKGHFKSVTEKTGISDQVGWWNSLAAGDFDNDGDIDFIAGNLGHNSFFKASQQYPAGIYAKDFDNNGSYDAIPAICLPVSQQDTSRKEFPVPGRDDMIKQIIGMRSKFQNYKSYAAAAMDQLFTPEQLKGALTLHANNFNSSFCRNDGNGKFTLIPLPLKAQLSALNGMVTDDFDGDGNLDVVINTNDYGTDVSVGRYDALNGLMLKGDGKGNFIPQSILQSGIFIPGNGKALVKLRSKNDRYLLAAGQNRGPLKIFALKKDGRHIPLQPGDIRADIVFKDGRKQKQECYDGVSFLSRSARFLRVGNNVASVVIADSNGKTRKLSF</sequence>
<dbReference type="RefSeq" id="WP_211973142.1">
    <property type="nucleotide sequence ID" value="NZ_CBFHAM010000070.1"/>
</dbReference>
<dbReference type="PANTHER" id="PTHR16026">
    <property type="entry name" value="CARTILAGE ACIDIC PROTEIN 1"/>
    <property type="match status" value="1"/>
</dbReference>
<evidence type="ECO:0000313" key="4">
    <source>
        <dbReference type="Proteomes" id="UP000676386"/>
    </source>
</evidence>
<keyword evidence="1" id="KW-0732">Signal</keyword>
<dbReference type="InterPro" id="IPR028994">
    <property type="entry name" value="Integrin_alpha_N"/>
</dbReference>
<dbReference type="Gene3D" id="2.130.10.130">
    <property type="entry name" value="Integrin alpha, N-terminal"/>
    <property type="match status" value="4"/>
</dbReference>
<evidence type="ECO:0000259" key="2">
    <source>
        <dbReference type="Pfam" id="PF07593"/>
    </source>
</evidence>
<gene>
    <name evidence="3" type="ORF">KE626_11980</name>
</gene>
<reference evidence="3 4" key="1">
    <citation type="submission" date="2021-04" db="EMBL/GenBank/DDBJ databases">
        <title>Chitinophaga sp. nov., isolated from the rhizosphere soil.</title>
        <authorList>
            <person name="He S."/>
        </authorList>
    </citation>
    <scope>NUCLEOTIDE SEQUENCE [LARGE SCALE GENOMIC DNA]</scope>
    <source>
        <strain evidence="3 4">2R12</strain>
    </source>
</reference>
<dbReference type="InterPro" id="IPR011519">
    <property type="entry name" value="UnbV_ASPIC"/>
</dbReference>
<dbReference type="Pfam" id="PF07593">
    <property type="entry name" value="UnbV_ASPIC"/>
    <property type="match status" value="1"/>
</dbReference>